<accession>A0A1L9AWA5</accession>
<feature type="transmembrane region" description="Helical" evidence="11">
    <location>
        <begin position="94"/>
        <end position="116"/>
    </location>
</feature>
<dbReference type="SMART" id="SM01091">
    <property type="entry name" value="CorC_HlyC"/>
    <property type="match status" value="1"/>
</dbReference>
<dbReference type="CDD" id="cd04590">
    <property type="entry name" value="CBS_pair_CorC_HlyC_assoc"/>
    <property type="match status" value="1"/>
</dbReference>
<feature type="region of interest" description="Disordered" evidence="10">
    <location>
        <begin position="424"/>
        <end position="457"/>
    </location>
</feature>
<keyword evidence="7 9" id="KW-0129">CBS domain</keyword>
<feature type="transmembrane region" description="Helical" evidence="11">
    <location>
        <begin position="131"/>
        <end position="148"/>
    </location>
</feature>
<feature type="transmembrane region" description="Helical" evidence="11">
    <location>
        <begin position="62"/>
        <end position="82"/>
    </location>
</feature>
<gene>
    <name evidence="13" type="ORF">BON30_44045</name>
</gene>
<dbReference type="GO" id="GO:0050660">
    <property type="term" value="F:flavin adenine dinucleotide binding"/>
    <property type="evidence" value="ECO:0007669"/>
    <property type="project" value="InterPro"/>
</dbReference>
<evidence type="ECO:0000256" key="3">
    <source>
        <dbReference type="ARBA" id="ARBA00022475"/>
    </source>
</evidence>
<keyword evidence="13" id="KW-0645">Protease</keyword>
<dbReference type="SUPFAM" id="SSF56176">
    <property type="entry name" value="FAD-binding/transporter-associated domain-like"/>
    <property type="match status" value="1"/>
</dbReference>
<dbReference type="GO" id="GO:0006508">
    <property type="term" value="P:proteolysis"/>
    <property type="evidence" value="ECO:0007669"/>
    <property type="project" value="UniProtKB-KW"/>
</dbReference>
<keyword evidence="14" id="KW-1185">Reference proteome</keyword>
<keyword evidence="6 11" id="KW-1133">Transmembrane helix</keyword>
<feature type="compositionally biased region" description="Pro residues" evidence="10">
    <location>
        <begin position="437"/>
        <end position="447"/>
    </location>
</feature>
<dbReference type="GO" id="GO:0005886">
    <property type="term" value="C:plasma membrane"/>
    <property type="evidence" value="ECO:0007669"/>
    <property type="project" value="UniProtKB-SubCell"/>
</dbReference>
<reference evidence="14" key="1">
    <citation type="submission" date="2016-11" db="EMBL/GenBank/DDBJ databases">
        <authorList>
            <person name="Shukria A."/>
            <person name="Stevens D.C."/>
        </authorList>
    </citation>
    <scope>NUCLEOTIDE SEQUENCE [LARGE SCALE GENOMIC DNA]</scope>
    <source>
        <strain evidence="14">Cbfe23</strain>
    </source>
</reference>
<evidence type="ECO:0000313" key="13">
    <source>
        <dbReference type="EMBL" id="OJH34290.1"/>
    </source>
</evidence>
<feature type="domain" description="CBS" evidence="12">
    <location>
        <begin position="216"/>
        <end position="275"/>
    </location>
</feature>
<dbReference type="PROSITE" id="PS51371">
    <property type="entry name" value="CBS"/>
    <property type="match status" value="2"/>
</dbReference>
<keyword evidence="8 11" id="KW-0472">Membrane</keyword>
<dbReference type="GO" id="GO:0008233">
    <property type="term" value="F:peptidase activity"/>
    <property type="evidence" value="ECO:0007669"/>
    <property type="project" value="UniProtKB-KW"/>
</dbReference>
<feature type="domain" description="CBS" evidence="12">
    <location>
        <begin position="280"/>
        <end position="337"/>
    </location>
</feature>
<organism evidence="13 14">
    <name type="scientific">Cystobacter ferrugineus</name>
    <dbReference type="NCBI Taxonomy" id="83449"/>
    <lineage>
        <taxon>Bacteria</taxon>
        <taxon>Pseudomonadati</taxon>
        <taxon>Myxococcota</taxon>
        <taxon>Myxococcia</taxon>
        <taxon>Myxococcales</taxon>
        <taxon>Cystobacterineae</taxon>
        <taxon>Archangiaceae</taxon>
        <taxon>Cystobacter</taxon>
    </lineage>
</organism>
<dbReference type="PANTHER" id="PTHR22777">
    <property type="entry name" value="HEMOLYSIN-RELATED"/>
    <property type="match status" value="1"/>
</dbReference>
<dbReference type="STRING" id="83449.BON30_44045"/>
<dbReference type="Pfam" id="PF01595">
    <property type="entry name" value="CNNM"/>
    <property type="match status" value="1"/>
</dbReference>
<evidence type="ECO:0000256" key="11">
    <source>
        <dbReference type="SAM" id="Phobius"/>
    </source>
</evidence>
<comment type="similarity">
    <text evidence="2">Belongs to the UPF0053 family.</text>
</comment>
<evidence type="ECO:0000256" key="1">
    <source>
        <dbReference type="ARBA" id="ARBA00004651"/>
    </source>
</evidence>
<proteinExistence type="inferred from homology"/>
<keyword evidence="5" id="KW-0677">Repeat</keyword>
<dbReference type="Pfam" id="PF00571">
    <property type="entry name" value="CBS"/>
    <property type="match status" value="2"/>
</dbReference>
<evidence type="ECO:0000256" key="5">
    <source>
        <dbReference type="ARBA" id="ARBA00022737"/>
    </source>
</evidence>
<protein>
    <submittedName>
        <fullName evidence="13">Prohead protease</fullName>
    </submittedName>
</protein>
<dbReference type="InterPro" id="IPR044751">
    <property type="entry name" value="Ion_transp-like_CBS"/>
</dbReference>
<dbReference type="Gene3D" id="3.10.580.10">
    <property type="entry name" value="CBS-domain"/>
    <property type="match status" value="1"/>
</dbReference>
<dbReference type="Proteomes" id="UP000182229">
    <property type="component" value="Unassembled WGS sequence"/>
</dbReference>
<dbReference type="PANTHER" id="PTHR22777:SF32">
    <property type="entry name" value="UPF0053 INNER MEMBRANE PROTEIN YFJD"/>
    <property type="match status" value="1"/>
</dbReference>
<evidence type="ECO:0000256" key="2">
    <source>
        <dbReference type="ARBA" id="ARBA00006337"/>
    </source>
</evidence>
<dbReference type="InterPro" id="IPR000644">
    <property type="entry name" value="CBS_dom"/>
</dbReference>
<comment type="subcellular location">
    <subcellularLocation>
        <location evidence="1">Cell membrane</location>
        <topology evidence="1">Multi-pass membrane protein</topology>
    </subcellularLocation>
</comment>
<dbReference type="InterPro" id="IPR016169">
    <property type="entry name" value="FAD-bd_PCMH_sub2"/>
</dbReference>
<evidence type="ECO:0000256" key="9">
    <source>
        <dbReference type="PROSITE-ProRule" id="PRU00703"/>
    </source>
</evidence>
<feature type="compositionally biased region" description="Basic and acidic residues" evidence="10">
    <location>
        <begin position="426"/>
        <end position="436"/>
    </location>
</feature>
<keyword evidence="3" id="KW-1003">Cell membrane</keyword>
<dbReference type="Gene3D" id="3.30.465.10">
    <property type="match status" value="1"/>
</dbReference>
<evidence type="ECO:0000256" key="10">
    <source>
        <dbReference type="SAM" id="MobiDB-lite"/>
    </source>
</evidence>
<reference evidence="13 14" key="2">
    <citation type="submission" date="2016-12" db="EMBL/GenBank/DDBJ databases">
        <title>Draft Genome Sequence of Cystobacter ferrugineus Strain Cbfe23.</title>
        <authorList>
            <person name="Akbar S."/>
            <person name="Dowd S.E."/>
            <person name="Stevens D.C."/>
        </authorList>
    </citation>
    <scope>NUCLEOTIDE SEQUENCE [LARGE SCALE GENOMIC DNA]</scope>
    <source>
        <strain evidence="13 14">Cbfe23</strain>
    </source>
</reference>
<evidence type="ECO:0000256" key="8">
    <source>
        <dbReference type="ARBA" id="ARBA00023136"/>
    </source>
</evidence>
<sequence>MPTWVLWTACLALVFLRGFIAAAESALYGTSDLKAQELAASHRGAGGRILRHKTEREPTATALRVGMVLSGFLAAAIGAFVPPQLLNFTRLGEAPWLNVATVLAGALLVGLLATLIEVTMRGLANAGPERWALRLSGLVSLLVVLFYPPMRLLMGPINLVARGFGRTLRFEPPPPPLEELEKLLAAQAAKEEVDQSAPQLIRSIFELSDKRCRDVMVPRTEVVCVDLSTPSLEVLRLLAEENHSRIPVYRDDVDHIKGVLHARDLIPLLQHPELIVLQDVIRPAHFVPWLKPIGDLLREMQRQKIHMAIVVDEYGGFMGIVTLEDILREIVGDIGDEFEVEEKQVEKLADGAFLVDAAMEVDGFTQAFGFPLPEGDFDTLGGFLSSLAGHLPDVGERFTYDGWAFTVQAKEGARIDRVRMVKLKHPVKEATPRETPGEPPAGEPPGPRESASAEPKS</sequence>
<evidence type="ECO:0000256" key="7">
    <source>
        <dbReference type="ARBA" id="ARBA00023122"/>
    </source>
</evidence>
<dbReference type="OrthoDB" id="9798188at2"/>
<evidence type="ECO:0000256" key="6">
    <source>
        <dbReference type="ARBA" id="ARBA00022989"/>
    </source>
</evidence>
<keyword evidence="13" id="KW-0378">Hydrolase</keyword>
<dbReference type="InterPro" id="IPR036318">
    <property type="entry name" value="FAD-bd_PCMH-like_sf"/>
</dbReference>
<comment type="caution">
    <text evidence="13">The sequence shown here is derived from an EMBL/GenBank/DDBJ whole genome shotgun (WGS) entry which is preliminary data.</text>
</comment>
<dbReference type="RefSeq" id="WP_071904615.1">
    <property type="nucleotide sequence ID" value="NZ_MPIN01000020.1"/>
</dbReference>
<dbReference type="InterPro" id="IPR046342">
    <property type="entry name" value="CBS_dom_sf"/>
</dbReference>
<dbReference type="SMART" id="SM00116">
    <property type="entry name" value="CBS"/>
    <property type="match status" value="2"/>
</dbReference>
<dbReference type="AlphaFoldDB" id="A0A1L9AWA5"/>
<evidence type="ECO:0000256" key="4">
    <source>
        <dbReference type="ARBA" id="ARBA00022692"/>
    </source>
</evidence>
<dbReference type="EMBL" id="MPIN01000020">
    <property type="protein sequence ID" value="OJH34290.1"/>
    <property type="molecule type" value="Genomic_DNA"/>
</dbReference>
<dbReference type="InterPro" id="IPR002550">
    <property type="entry name" value="CNNM"/>
</dbReference>
<dbReference type="InterPro" id="IPR005170">
    <property type="entry name" value="Transptr-assoc_dom"/>
</dbReference>
<dbReference type="SUPFAM" id="SSF54631">
    <property type="entry name" value="CBS-domain pair"/>
    <property type="match status" value="1"/>
</dbReference>
<keyword evidence="4 11" id="KW-0812">Transmembrane</keyword>
<dbReference type="Pfam" id="PF03471">
    <property type="entry name" value="CorC_HlyC"/>
    <property type="match status" value="1"/>
</dbReference>
<evidence type="ECO:0000313" key="14">
    <source>
        <dbReference type="Proteomes" id="UP000182229"/>
    </source>
</evidence>
<name>A0A1L9AWA5_9BACT</name>
<evidence type="ECO:0000259" key="12">
    <source>
        <dbReference type="PROSITE" id="PS51371"/>
    </source>
</evidence>
<dbReference type="FunFam" id="3.10.580.10:FF:000002">
    <property type="entry name" value="Magnesium/cobalt efflux protein CorC"/>
    <property type="match status" value="1"/>
</dbReference>